<name>A0ACC2HNZ9_9PLEO</name>
<accession>A0ACC2HNZ9</accession>
<comment type="caution">
    <text evidence="1">The sequence shown here is derived from an EMBL/GenBank/DDBJ whole genome shotgun (WGS) entry which is preliminary data.</text>
</comment>
<dbReference type="Proteomes" id="UP001153331">
    <property type="component" value="Unassembled WGS sequence"/>
</dbReference>
<dbReference type="EMBL" id="JAPHNI010001825">
    <property type="protein sequence ID" value="KAJ8104757.1"/>
    <property type="molecule type" value="Genomic_DNA"/>
</dbReference>
<sequence>MAATQRTQFPPSPPPSPPAARRRHRKHHNDEFAKLAATPLPSPTLSATFDVAEAQPEPLLKRVRRPPT</sequence>
<proteinExistence type="predicted"/>
<evidence type="ECO:0000313" key="2">
    <source>
        <dbReference type="Proteomes" id="UP001153331"/>
    </source>
</evidence>
<reference evidence="1" key="1">
    <citation type="submission" date="2022-11" db="EMBL/GenBank/DDBJ databases">
        <title>Genome Sequence of Boeremia exigua.</title>
        <authorList>
            <person name="Buettner E."/>
        </authorList>
    </citation>
    <scope>NUCLEOTIDE SEQUENCE</scope>
    <source>
        <strain evidence="1">CU02</strain>
    </source>
</reference>
<organism evidence="1 2">
    <name type="scientific">Boeremia exigua</name>
    <dbReference type="NCBI Taxonomy" id="749465"/>
    <lineage>
        <taxon>Eukaryota</taxon>
        <taxon>Fungi</taxon>
        <taxon>Dikarya</taxon>
        <taxon>Ascomycota</taxon>
        <taxon>Pezizomycotina</taxon>
        <taxon>Dothideomycetes</taxon>
        <taxon>Pleosporomycetidae</taxon>
        <taxon>Pleosporales</taxon>
        <taxon>Pleosporineae</taxon>
        <taxon>Didymellaceae</taxon>
        <taxon>Boeremia</taxon>
    </lineage>
</organism>
<gene>
    <name evidence="1" type="ORF">OPT61_g10586</name>
</gene>
<keyword evidence="2" id="KW-1185">Reference proteome</keyword>
<protein>
    <submittedName>
        <fullName evidence="1">Uncharacterized protein</fullName>
    </submittedName>
</protein>
<evidence type="ECO:0000313" key="1">
    <source>
        <dbReference type="EMBL" id="KAJ8104757.1"/>
    </source>
</evidence>